<dbReference type="InterPro" id="IPR027417">
    <property type="entry name" value="P-loop_NTPase"/>
</dbReference>
<evidence type="ECO:0000313" key="2">
    <source>
        <dbReference type="Proteomes" id="UP000001870"/>
    </source>
</evidence>
<dbReference type="EMBL" id="CP001103">
    <property type="protein sequence ID" value="AEA99103.1"/>
    <property type="molecule type" value="Genomic_DNA"/>
</dbReference>
<dbReference type="SUPFAM" id="SSF52540">
    <property type="entry name" value="P-loop containing nucleoside triphosphate hydrolases"/>
    <property type="match status" value="1"/>
</dbReference>
<reference evidence="1 2" key="1">
    <citation type="journal article" date="2008" name="ISME J.">
        <title>Comparative genomics of two ecotypes of the marine planktonic copiotroph Alteromonas macleodii suggests alternative lifestyles associated with different kinds of particulate organic matter.</title>
        <authorList>
            <person name="Ivars-Martinez E."/>
            <person name="Martin-Cuadrado A.B."/>
            <person name="D'Auria G."/>
            <person name="Mira A."/>
            <person name="Ferriera S."/>
            <person name="Johnson J."/>
            <person name="Friedman R."/>
            <person name="Rodriguez-Valera F."/>
        </authorList>
    </citation>
    <scope>NUCLEOTIDE SEQUENCE [LARGE SCALE GENOMIC DNA]</scope>
    <source>
        <strain evidence="2">DSM 17117 / CIP 110805 / LMG 28347 / Deep ecotype</strain>
    </source>
</reference>
<dbReference type="RefSeq" id="WP_012519395.1">
    <property type="nucleotide sequence ID" value="NC_011138.3"/>
</dbReference>
<dbReference type="Gene3D" id="3.40.50.300">
    <property type="entry name" value="P-loop containing nucleotide triphosphate hydrolases"/>
    <property type="match status" value="1"/>
</dbReference>
<dbReference type="Proteomes" id="UP000001870">
    <property type="component" value="Chromosome"/>
</dbReference>
<sequence length="334" mass="37554">MKSSDIVNAIAFQFTANRMQTFAIEGQPGVGKSAVVYQAAKQLGVPVIEFRPCNHGIEDLVGLPDFIERDGKRFSTFAKPDWLPLADRDGPEGIFFIDEFAQAAPAMQNSLSSLIHAPRKLHDYEVPKGWMVVTAFNSAKHRAATHKMPTHIADRLAPKVEMDFDLNDWVKWAEDAGINTSLIAFAKWRENILTSFDPKLDINCTPRSLAMCDPYVDAPAEIQHELINGTIGEGNGAELLGFLRIWKNLPDMAYLLKHPDTTPVPDKPDVLFALTQALSYRCDINNADHLAKFVKRMPSEYQVTFFKETFKRTKEVSRSQAFRDFLQANQALIV</sequence>
<protein>
    <recommendedName>
        <fullName evidence="3">ATPase</fullName>
    </recommendedName>
</protein>
<organism evidence="1 2">
    <name type="scientific">Alteromonas mediterranea (strain DSM 17117 / CIP 110805 / LMG 28347 / Deep ecotype)</name>
    <dbReference type="NCBI Taxonomy" id="1774373"/>
    <lineage>
        <taxon>Bacteria</taxon>
        <taxon>Pseudomonadati</taxon>
        <taxon>Pseudomonadota</taxon>
        <taxon>Gammaproteobacteria</taxon>
        <taxon>Alteromonadales</taxon>
        <taxon>Alteromonadaceae</taxon>
        <taxon>Alteromonas/Salinimonas group</taxon>
        <taxon>Alteromonas</taxon>
    </lineage>
</organism>
<name>F2GCE7_ALTMD</name>
<reference evidence="1 2" key="2">
    <citation type="journal article" date="2015" name="Antonie Van Leeuwenhoek">
        <title>Ecophysiological diversity of a novel member of the genus Alteromonas, and description of Alteromonas mediterranea sp. nov.</title>
        <authorList>
            <person name="Ivanova E.P."/>
            <person name="Lopez-Perez M."/>
            <person name="Zabalos M."/>
            <person name="Nguyen S.H."/>
            <person name="Webb H.K."/>
            <person name="Ryan J."/>
            <person name="Lagutin K."/>
            <person name="Vyssotski M."/>
            <person name="Crawford R.J."/>
            <person name="Rodriguez-Valera F."/>
        </authorList>
    </citation>
    <scope>NUCLEOTIDE SEQUENCE [LARGE SCALE GENOMIC DNA]</scope>
    <source>
        <strain evidence="2">DSM 17117 / CIP 110805 / LMG 28347 / Deep ecotype</strain>
    </source>
</reference>
<proteinExistence type="predicted"/>
<evidence type="ECO:0008006" key="3">
    <source>
        <dbReference type="Google" id="ProtNLM"/>
    </source>
</evidence>
<dbReference type="HOGENOM" id="CLU_053995_1_0_6"/>
<evidence type="ECO:0000313" key="1">
    <source>
        <dbReference type="EMBL" id="AEA99103.1"/>
    </source>
</evidence>
<accession>F2GCE7</accession>
<gene>
    <name evidence="1" type="ordered locus">MADE_1014845</name>
</gene>
<keyword evidence="2" id="KW-1185">Reference proteome</keyword>
<dbReference type="KEGG" id="amc:MADE_1014845"/>
<dbReference type="AlphaFoldDB" id="F2GCE7"/>